<evidence type="ECO:0000256" key="1">
    <source>
        <dbReference type="SAM" id="MobiDB-lite"/>
    </source>
</evidence>
<dbReference type="STRING" id="106549.A0A540N033"/>
<feature type="compositionally biased region" description="Acidic residues" evidence="1">
    <location>
        <begin position="546"/>
        <end position="558"/>
    </location>
</feature>
<proteinExistence type="predicted"/>
<dbReference type="SMART" id="SM01054">
    <property type="entry name" value="CaM_binding"/>
    <property type="match status" value="1"/>
</dbReference>
<feature type="compositionally biased region" description="Polar residues" evidence="1">
    <location>
        <begin position="98"/>
        <end position="111"/>
    </location>
</feature>
<organism evidence="3 4">
    <name type="scientific">Malus baccata</name>
    <name type="common">Siberian crab apple</name>
    <name type="synonym">Pyrus baccata</name>
    <dbReference type="NCBI Taxonomy" id="106549"/>
    <lineage>
        <taxon>Eukaryota</taxon>
        <taxon>Viridiplantae</taxon>
        <taxon>Streptophyta</taxon>
        <taxon>Embryophyta</taxon>
        <taxon>Tracheophyta</taxon>
        <taxon>Spermatophyta</taxon>
        <taxon>Magnoliopsida</taxon>
        <taxon>eudicotyledons</taxon>
        <taxon>Gunneridae</taxon>
        <taxon>Pentapetalae</taxon>
        <taxon>rosids</taxon>
        <taxon>fabids</taxon>
        <taxon>Rosales</taxon>
        <taxon>Rosaceae</taxon>
        <taxon>Amygdaloideae</taxon>
        <taxon>Maleae</taxon>
        <taxon>Malus</taxon>
    </lineage>
</organism>
<reference evidence="3 4" key="1">
    <citation type="journal article" date="2019" name="G3 (Bethesda)">
        <title>Sequencing of a Wild Apple (Malus baccata) Genome Unravels the Differences Between Cultivated and Wild Apple Species Regarding Disease Resistance and Cold Tolerance.</title>
        <authorList>
            <person name="Chen X."/>
        </authorList>
    </citation>
    <scope>NUCLEOTIDE SEQUENCE [LARGE SCALE GENOMIC DNA]</scope>
    <source>
        <strain evidence="4">cv. Shandingzi</strain>
        <tissue evidence="3">Leaves</tissue>
    </source>
</reference>
<feature type="compositionally biased region" description="Polar residues" evidence="1">
    <location>
        <begin position="604"/>
        <end position="620"/>
    </location>
</feature>
<feature type="region of interest" description="Disordered" evidence="1">
    <location>
        <begin position="364"/>
        <end position="436"/>
    </location>
</feature>
<feature type="compositionally biased region" description="Polar residues" evidence="1">
    <location>
        <begin position="800"/>
        <end position="809"/>
    </location>
</feature>
<feature type="region of interest" description="Disordered" evidence="1">
    <location>
        <begin position="1"/>
        <end position="164"/>
    </location>
</feature>
<feature type="compositionally biased region" description="Low complexity" evidence="1">
    <location>
        <begin position="130"/>
        <end position="150"/>
    </location>
</feature>
<dbReference type="GO" id="GO:0005516">
    <property type="term" value="F:calmodulin binding"/>
    <property type="evidence" value="ECO:0007669"/>
    <property type="project" value="InterPro"/>
</dbReference>
<gene>
    <name evidence="3" type="ORF">C1H46_010030</name>
</gene>
<dbReference type="InterPro" id="IPR012417">
    <property type="entry name" value="CaM-bd_dom_pln"/>
</dbReference>
<sequence length="945" mass="104656">MVQRKVPNKLGIQADHDKFDKRLSNLKTSSQFQDGKHRGADLKKKMKKSRSIKLSDVESLRSSPLGKNSSQPGKPPPPALNVPNTAASPQKQPLAKTTYGSPNYMKPTSCSHARKEQSQVSLRSSPPIFSDSKNQNQKNSGSSKLSSASSKPERSLARTSSLKLARTLIRSPSFKPARAPARKSSRVALCADVNVQRATCSSTLKDTKFPDYLMISPGGTEAEGTSVMEVCPYTYCSLNGHRHSPVPPLKSFLSARRRSLKTQKMMKLQALSPRGAKRCNDGVKEIDFQQMFDENDKTAEKEADLDFFVEIYATNKEDDIEAIGRKAGADFVGEQDGYEGPVFPNAASDETETVNYANNLVVENLSDRSQHSESESEAESFREFPEDRKEDANEDYGSLSDQEENSTGSCSNESNSEYLSSTEMDYSSSETTDMEWEEGQFSTAVLDGYESGPNSGCSITIQDADVHEESRNKSDAMNDADVHEESRNKSDAMNGDYDNLIQDYYAVLQNDGDVSEQDGIKKNFDIQESGQVHERLSYDQLSYSDDAFEEDSELSETDCVEKSSSSVEEPIEELPTTGKELQEQNRVVEAEDHEIDSHLGDAESNCSSVETGEASDNQPKNAFHEDETSTLTGDRISIPSQDIGETDDAETNEGCNGSPDKGDSETDQNVPSGDLGLEPKLPTVASENQMEAIEQIGDVKPSPEIQLSDLVHDASEADEDAVKVHDYENYMKTEPLQLNDIAEDGKLSNGKYKNPITSSSNESEDQSDLRLKKSGISNSNTGQPDNVEVKNNSEPEATKKFNSANNSISPGMKRKFSEAASNFDQELPNTYNYWKRIKCKRLSMDEEEPRKFNPREPNYLPLVPDPEAEKVDLRHQIIDEKKNADEWMLDFALQQAVTKLAPARKKKVALLVAAFETVMPSPKVEKHLRHTSAAFSHTRPMQACS</sequence>
<feature type="compositionally biased region" description="Basic and acidic residues" evidence="1">
    <location>
        <begin position="710"/>
        <end position="731"/>
    </location>
</feature>
<name>A0A540N033_MALBA</name>
<feature type="compositionally biased region" description="Polar residues" evidence="1">
    <location>
        <begin position="82"/>
        <end position="91"/>
    </location>
</feature>
<feature type="region of interest" description="Disordered" evidence="1">
    <location>
        <begin position="465"/>
        <end position="495"/>
    </location>
</feature>
<keyword evidence="4" id="KW-1185">Reference proteome</keyword>
<feature type="compositionally biased region" description="Basic and acidic residues" evidence="1">
    <location>
        <begin position="465"/>
        <end position="490"/>
    </location>
</feature>
<feature type="compositionally biased region" description="Basic and acidic residues" evidence="1">
    <location>
        <begin position="365"/>
        <end position="391"/>
    </location>
</feature>
<feature type="compositionally biased region" description="Basic and acidic residues" evidence="1">
    <location>
        <begin position="787"/>
        <end position="799"/>
    </location>
</feature>
<feature type="compositionally biased region" description="Basic and acidic residues" evidence="1">
    <location>
        <begin position="580"/>
        <end position="601"/>
    </location>
</feature>
<feature type="compositionally biased region" description="Basic and acidic residues" evidence="1">
    <location>
        <begin position="14"/>
        <end position="23"/>
    </location>
</feature>
<evidence type="ECO:0000313" key="3">
    <source>
        <dbReference type="EMBL" id="TQE04411.1"/>
    </source>
</evidence>
<dbReference type="EMBL" id="VIEB01000141">
    <property type="protein sequence ID" value="TQE04411.1"/>
    <property type="molecule type" value="Genomic_DNA"/>
</dbReference>
<dbReference type="Pfam" id="PF07839">
    <property type="entry name" value="CaM_binding"/>
    <property type="match status" value="1"/>
</dbReference>
<protein>
    <recommendedName>
        <fullName evidence="2">Calmodulin-binding domain-containing protein</fullName>
    </recommendedName>
</protein>
<feature type="compositionally biased region" description="Polar residues" evidence="1">
    <location>
        <begin position="405"/>
        <end position="431"/>
    </location>
</feature>
<dbReference type="PANTHER" id="PTHR33923">
    <property type="entry name" value="CALMODULIN-BINDING PROTEIN-RELATED"/>
    <property type="match status" value="1"/>
</dbReference>
<feature type="domain" description="Calmodulin-binding" evidence="2">
    <location>
        <begin position="810"/>
        <end position="920"/>
    </location>
</feature>
<feature type="compositionally biased region" description="Polar residues" evidence="1">
    <location>
        <begin position="775"/>
        <end position="786"/>
    </location>
</feature>
<evidence type="ECO:0000259" key="2">
    <source>
        <dbReference type="SMART" id="SM01054"/>
    </source>
</evidence>
<dbReference type="Proteomes" id="UP000315295">
    <property type="component" value="Unassembled WGS sequence"/>
</dbReference>
<evidence type="ECO:0000313" key="4">
    <source>
        <dbReference type="Proteomes" id="UP000315295"/>
    </source>
</evidence>
<feature type="region of interest" description="Disordered" evidence="1">
    <location>
        <begin position="542"/>
        <end position="810"/>
    </location>
</feature>
<dbReference type="InterPro" id="IPR044681">
    <property type="entry name" value="PICBP-like"/>
</dbReference>
<feature type="compositionally biased region" description="Basic and acidic residues" evidence="1">
    <location>
        <begin position="34"/>
        <end position="43"/>
    </location>
</feature>
<feature type="compositionally biased region" description="Polar residues" evidence="1">
    <location>
        <begin position="60"/>
        <end position="72"/>
    </location>
</feature>
<comment type="caution">
    <text evidence="3">The sequence shown here is derived from an EMBL/GenBank/DDBJ whole genome shotgun (WGS) entry which is preliminary data.</text>
</comment>
<accession>A0A540N033</accession>
<dbReference type="AlphaFoldDB" id="A0A540N033"/>
<dbReference type="PANTHER" id="PTHR33923:SF2">
    <property type="entry name" value="CALMODULIN-BINDING PROTEIN-RELATED"/>
    <property type="match status" value="1"/>
</dbReference>